<dbReference type="GO" id="GO:0009011">
    <property type="term" value="F:alpha-1,4-glucan glucosyltransferase (ADP-glucose donor) activity"/>
    <property type="evidence" value="ECO:0007669"/>
    <property type="project" value="UniProtKB-UniRule"/>
</dbReference>
<dbReference type="InterPro" id="IPR013534">
    <property type="entry name" value="Starch_synth_cat_dom"/>
</dbReference>
<keyword evidence="7 8" id="KW-0320">Glycogen biosynthesis</keyword>
<feature type="domain" description="Starch synthase catalytic" evidence="10">
    <location>
        <begin position="10"/>
        <end position="250"/>
    </location>
</feature>
<protein>
    <recommendedName>
        <fullName evidence="8">Glycogen synthase</fullName>
        <ecNumber evidence="8">2.4.1.21</ecNumber>
    </recommendedName>
    <alternativeName>
        <fullName evidence="8">Starch [bacterial glycogen] synthase</fullName>
    </alternativeName>
</protein>
<gene>
    <name evidence="8" type="primary">glgA</name>
    <name evidence="11" type="ORF">SAMN05421863_100576</name>
</gene>
<dbReference type="SUPFAM" id="SSF53756">
    <property type="entry name" value="UDP-Glycosyltransferase/glycogen phosphorylase"/>
    <property type="match status" value="1"/>
</dbReference>
<comment type="similarity">
    <text evidence="4 8">Belongs to the glycosyltransferase 1 family. Bacterial/plant glycogen synthase subfamily.</text>
</comment>
<name>A0A1I4KZ27_9PROT</name>
<dbReference type="Pfam" id="PF08323">
    <property type="entry name" value="Glyco_transf_5"/>
    <property type="match status" value="1"/>
</dbReference>
<keyword evidence="5 8" id="KW-0328">Glycosyltransferase</keyword>
<dbReference type="Gene3D" id="3.40.50.2000">
    <property type="entry name" value="Glycogen Phosphorylase B"/>
    <property type="match status" value="2"/>
</dbReference>
<comment type="catalytic activity">
    <reaction evidence="1 8">
        <text>[(1-&gt;4)-alpha-D-glucosyl](n) + ADP-alpha-D-glucose = [(1-&gt;4)-alpha-D-glucosyl](n+1) + ADP + H(+)</text>
        <dbReference type="Rhea" id="RHEA:18189"/>
        <dbReference type="Rhea" id="RHEA-COMP:9584"/>
        <dbReference type="Rhea" id="RHEA-COMP:9587"/>
        <dbReference type="ChEBI" id="CHEBI:15378"/>
        <dbReference type="ChEBI" id="CHEBI:15444"/>
        <dbReference type="ChEBI" id="CHEBI:57498"/>
        <dbReference type="ChEBI" id="CHEBI:456216"/>
        <dbReference type="EC" id="2.4.1.21"/>
    </reaction>
</comment>
<dbReference type="STRING" id="44574.AAW31_08485"/>
<accession>A0A1I4KZ27</accession>
<feature type="domain" description="Glycosyl transferase family 1" evidence="9">
    <location>
        <begin position="308"/>
        <end position="424"/>
    </location>
</feature>
<dbReference type="PANTHER" id="PTHR45825">
    <property type="entry name" value="GRANULE-BOUND STARCH SYNTHASE 1, CHLOROPLASTIC/AMYLOPLASTIC"/>
    <property type="match status" value="1"/>
</dbReference>
<dbReference type="HAMAP" id="MF_00484">
    <property type="entry name" value="Glycogen_synth"/>
    <property type="match status" value="1"/>
</dbReference>
<evidence type="ECO:0000259" key="9">
    <source>
        <dbReference type="Pfam" id="PF00534"/>
    </source>
</evidence>
<dbReference type="NCBIfam" id="TIGR02095">
    <property type="entry name" value="glgA"/>
    <property type="match status" value="1"/>
</dbReference>
<dbReference type="CDD" id="cd03791">
    <property type="entry name" value="GT5_Glycogen_synthase_DULL1-like"/>
    <property type="match status" value="1"/>
</dbReference>
<evidence type="ECO:0000256" key="6">
    <source>
        <dbReference type="ARBA" id="ARBA00022679"/>
    </source>
</evidence>
<dbReference type="EMBL" id="FOUB01000005">
    <property type="protein sequence ID" value="SFL83990.1"/>
    <property type="molecule type" value="Genomic_DNA"/>
</dbReference>
<dbReference type="InterPro" id="IPR011835">
    <property type="entry name" value="GS/SS"/>
</dbReference>
<dbReference type="UniPathway" id="UPA00164"/>
<evidence type="ECO:0000256" key="8">
    <source>
        <dbReference type="HAMAP-Rule" id="MF_00484"/>
    </source>
</evidence>
<proteinExistence type="inferred from homology"/>
<dbReference type="GO" id="GO:0005829">
    <property type="term" value="C:cytosol"/>
    <property type="evidence" value="ECO:0007669"/>
    <property type="project" value="TreeGrafter"/>
</dbReference>
<evidence type="ECO:0000256" key="7">
    <source>
        <dbReference type="ARBA" id="ARBA00023056"/>
    </source>
</evidence>
<dbReference type="GO" id="GO:0004373">
    <property type="term" value="F:alpha-1,4-glucan glucosyltransferase (UDP-glucose donor) activity"/>
    <property type="evidence" value="ECO:0007669"/>
    <property type="project" value="InterPro"/>
</dbReference>
<dbReference type="RefSeq" id="WP_074903724.1">
    <property type="nucleotide sequence ID" value="NZ_FOUB01000005.1"/>
</dbReference>
<evidence type="ECO:0000313" key="12">
    <source>
        <dbReference type="Proteomes" id="UP000183287"/>
    </source>
</evidence>
<evidence type="ECO:0000313" key="11">
    <source>
        <dbReference type="EMBL" id="SFL83990.1"/>
    </source>
</evidence>
<reference evidence="12" key="1">
    <citation type="submission" date="2016-10" db="EMBL/GenBank/DDBJ databases">
        <authorList>
            <person name="Varghese N."/>
            <person name="Submissions S."/>
        </authorList>
    </citation>
    <scope>NUCLEOTIDE SEQUENCE [LARGE SCALE GENOMIC DNA]</scope>
    <source>
        <strain evidence="12">Nm44</strain>
    </source>
</reference>
<dbReference type="InterPro" id="IPR001296">
    <property type="entry name" value="Glyco_trans_1"/>
</dbReference>
<sequence>MSPSSRHDLQVLFITPEVYPLCKTGGLGDVSAALPTALRELNVDIRLLLPGYPAVMSGLKYKRKVATFNDLHHFSPVTLWSAKLSVNHSENIPVYIIDCPALYQREGGIYLDTAGQGWSDNALRFGLLSKMGAILASDASPLTWFPDIAHCNDWQSGLTPAYLHFHPGKKAATMMTIHNLAFQGCFPPETVTQLGLPAASFNMNGVEYYGNLSFMKAGLYYADRISTVSPSYAREIQQAPLGFGLQGLLAARSQHIDGIVNGIDTMEWDPATDPHLNKNYSSNNLAAKKANKLALQQITGLEADSDILLFAAISRFTEQKGYDLILQLAPQLVQLPAQLVLLGSGNAMLEEQLVKLTDTYPGKIAAHIGFNEALSHLIEAGADSFLMPSRFEPCGLNQMYSQRYGTPPLVHATGGLIDTVVDCTEATLADGSASGFQFHAMTPGAFLAGIQRVVTAYRNKPVWRQLQKNGMSKDFSWRASAMAYREIYHSLLGPV</sequence>
<comment type="function">
    <text evidence="2 8">Synthesizes alpha-1,4-glucan chains using ADP-glucose.</text>
</comment>
<feature type="binding site" evidence="8">
    <location>
        <position position="23"/>
    </location>
    <ligand>
        <name>ADP-alpha-D-glucose</name>
        <dbReference type="ChEBI" id="CHEBI:57498"/>
    </ligand>
</feature>
<organism evidence="11 12">
    <name type="scientific">Nitrosomonas communis</name>
    <dbReference type="NCBI Taxonomy" id="44574"/>
    <lineage>
        <taxon>Bacteria</taxon>
        <taxon>Pseudomonadati</taxon>
        <taxon>Pseudomonadota</taxon>
        <taxon>Betaproteobacteria</taxon>
        <taxon>Nitrosomonadales</taxon>
        <taxon>Nitrosomonadaceae</taxon>
        <taxon>Nitrosomonas</taxon>
    </lineage>
</organism>
<dbReference type="GO" id="GO:0005978">
    <property type="term" value="P:glycogen biosynthetic process"/>
    <property type="evidence" value="ECO:0007669"/>
    <property type="project" value="UniProtKB-UniRule"/>
</dbReference>
<dbReference type="OrthoDB" id="9808590at2"/>
<evidence type="ECO:0000256" key="4">
    <source>
        <dbReference type="ARBA" id="ARBA00010281"/>
    </source>
</evidence>
<evidence type="ECO:0000259" key="10">
    <source>
        <dbReference type="Pfam" id="PF08323"/>
    </source>
</evidence>
<dbReference type="PANTHER" id="PTHR45825:SF11">
    <property type="entry name" value="ALPHA AMYLASE DOMAIN-CONTAINING PROTEIN"/>
    <property type="match status" value="1"/>
</dbReference>
<dbReference type="Pfam" id="PF00534">
    <property type="entry name" value="Glycos_transf_1"/>
    <property type="match status" value="1"/>
</dbReference>
<dbReference type="NCBIfam" id="NF001899">
    <property type="entry name" value="PRK00654.1-2"/>
    <property type="match status" value="1"/>
</dbReference>
<evidence type="ECO:0000256" key="3">
    <source>
        <dbReference type="ARBA" id="ARBA00004964"/>
    </source>
</evidence>
<dbReference type="EC" id="2.4.1.21" evidence="8"/>
<dbReference type="AlphaFoldDB" id="A0A1I4KZ27"/>
<keyword evidence="12" id="KW-1185">Reference proteome</keyword>
<comment type="pathway">
    <text evidence="3 8">Glycan biosynthesis; glycogen biosynthesis.</text>
</comment>
<dbReference type="Proteomes" id="UP000183287">
    <property type="component" value="Unassembled WGS sequence"/>
</dbReference>
<evidence type="ECO:0000256" key="5">
    <source>
        <dbReference type="ARBA" id="ARBA00022676"/>
    </source>
</evidence>
<evidence type="ECO:0000256" key="1">
    <source>
        <dbReference type="ARBA" id="ARBA00001478"/>
    </source>
</evidence>
<keyword evidence="6 8" id="KW-0808">Transferase</keyword>
<evidence type="ECO:0000256" key="2">
    <source>
        <dbReference type="ARBA" id="ARBA00002764"/>
    </source>
</evidence>